<comment type="caution">
    <text evidence="1">The sequence shown here is derived from an EMBL/GenBank/DDBJ whole genome shotgun (WGS) entry which is preliminary data.</text>
</comment>
<evidence type="ECO:0000313" key="2">
    <source>
        <dbReference type="Proteomes" id="UP000265520"/>
    </source>
</evidence>
<keyword evidence="2" id="KW-1185">Reference proteome</keyword>
<dbReference type="EMBL" id="LXQA010600231">
    <property type="protein sequence ID" value="MCI61452.1"/>
    <property type="molecule type" value="Genomic_DNA"/>
</dbReference>
<feature type="non-terminal residue" evidence="1">
    <location>
        <position position="1"/>
    </location>
</feature>
<dbReference type="AlphaFoldDB" id="A0A392TKE7"/>
<name>A0A392TKE7_9FABA</name>
<evidence type="ECO:0000313" key="1">
    <source>
        <dbReference type="EMBL" id="MCI61452.1"/>
    </source>
</evidence>
<reference evidence="1 2" key="1">
    <citation type="journal article" date="2018" name="Front. Plant Sci.">
        <title>Red Clover (Trifolium pratense) and Zigzag Clover (T. medium) - A Picture of Genomic Similarities and Differences.</title>
        <authorList>
            <person name="Dluhosova J."/>
            <person name="Istvanek J."/>
            <person name="Nedelnik J."/>
            <person name="Repkova J."/>
        </authorList>
    </citation>
    <scope>NUCLEOTIDE SEQUENCE [LARGE SCALE GENOMIC DNA]</scope>
    <source>
        <strain evidence="2">cv. 10/8</strain>
        <tissue evidence="1">Leaf</tissue>
    </source>
</reference>
<accession>A0A392TKE7</accession>
<sequence>VQSFDQELVQYEVQKWQVDGQRVLVHRLVDVQMCVSELVVQKLLSHKIL</sequence>
<proteinExistence type="predicted"/>
<organism evidence="1 2">
    <name type="scientific">Trifolium medium</name>
    <dbReference type="NCBI Taxonomy" id="97028"/>
    <lineage>
        <taxon>Eukaryota</taxon>
        <taxon>Viridiplantae</taxon>
        <taxon>Streptophyta</taxon>
        <taxon>Embryophyta</taxon>
        <taxon>Tracheophyta</taxon>
        <taxon>Spermatophyta</taxon>
        <taxon>Magnoliopsida</taxon>
        <taxon>eudicotyledons</taxon>
        <taxon>Gunneridae</taxon>
        <taxon>Pentapetalae</taxon>
        <taxon>rosids</taxon>
        <taxon>fabids</taxon>
        <taxon>Fabales</taxon>
        <taxon>Fabaceae</taxon>
        <taxon>Papilionoideae</taxon>
        <taxon>50 kb inversion clade</taxon>
        <taxon>NPAAA clade</taxon>
        <taxon>Hologalegina</taxon>
        <taxon>IRL clade</taxon>
        <taxon>Trifolieae</taxon>
        <taxon>Trifolium</taxon>
    </lineage>
</organism>
<dbReference type="Proteomes" id="UP000265520">
    <property type="component" value="Unassembled WGS sequence"/>
</dbReference>
<protein>
    <submittedName>
        <fullName evidence="1">Uncharacterized protein</fullName>
    </submittedName>
</protein>